<dbReference type="GO" id="GO:0003677">
    <property type="term" value="F:DNA binding"/>
    <property type="evidence" value="ECO:0007669"/>
    <property type="project" value="UniProtKB-KW"/>
</dbReference>
<sequence>MPIPSNTPKPVRQTAKTIALEQIQKWIVEGILAPGEKINDDELAKALGVSRTPVREALQLLAVQGFVEMSPGKETRISQIEKNDVFKVYPPMAALQSTAAELAIENIESSHLEEMAAINQQMEAAIDRNEIYEVLGLDKTFHDVMIDAADNEYIRNFTSVLHMHFLRLEYLFFKSPQNSIEEHEQIIQACKEKDRKKAAELTYSNWIKPIQDIANKLM</sequence>
<dbReference type="SUPFAM" id="SSF48008">
    <property type="entry name" value="GntR ligand-binding domain-like"/>
    <property type="match status" value="1"/>
</dbReference>
<reference key="1">
    <citation type="submission" date="2010-08" db="EMBL/GenBank/DDBJ databases">
        <authorList>
            <person name="Zeigler D.R."/>
        </authorList>
    </citation>
    <scope>NUCLEOTIDE SEQUENCE</scope>
    <source>
        <strain>W23</strain>
    </source>
</reference>
<gene>
    <name evidence="5" type="ordered locus">BSUW23_16445</name>
</gene>
<dbReference type="SMART" id="SM00345">
    <property type="entry name" value="HTH_GNTR"/>
    <property type="match status" value="1"/>
</dbReference>
<dbReference type="KEGG" id="bss:BSUW23_16445"/>
<dbReference type="InterPro" id="IPR036390">
    <property type="entry name" value="WH_DNA-bd_sf"/>
</dbReference>
<dbReference type="PROSITE" id="PS50949">
    <property type="entry name" value="HTH_GNTR"/>
    <property type="match status" value="1"/>
</dbReference>
<reference evidence="5 6" key="2">
    <citation type="journal article" date="2011" name="Microbiology">
        <title>The genome sequence of Bacillus subtilis subsp. spizizenii W23: insights into speciation within the B. subtilis complex and into the history of B. subtilis genetics.</title>
        <authorList>
            <person name="Zeigler D.R."/>
        </authorList>
    </citation>
    <scope>NUCLEOTIDE SEQUENCE [LARGE SCALE GENOMIC DNA]</scope>
    <source>
        <strain evidence="6">ATCC 23059 / NRRL B-14472 / W23</strain>
    </source>
</reference>
<dbReference type="InterPro" id="IPR008920">
    <property type="entry name" value="TF_FadR/GntR_C"/>
</dbReference>
<dbReference type="InterPro" id="IPR000524">
    <property type="entry name" value="Tscrpt_reg_HTH_GntR"/>
</dbReference>
<evidence type="ECO:0000313" key="5">
    <source>
        <dbReference type="EMBL" id="ADM39324.1"/>
    </source>
</evidence>
<evidence type="ECO:0000313" key="6">
    <source>
        <dbReference type="Proteomes" id="UP000002233"/>
    </source>
</evidence>
<dbReference type="PANTHER" id="PTHR43537">
    <property type="entry name" value="TRANSCRIPTIONAL REGULATOR, GNTR FAMILY"/>
    <property type="match status" value="1"/>
</dbReference>
<evidence type="ECO:0000256" key="1">
    <source>
        <dbReference type="ARBA" id="ARBA00023015"/>
    </source>
</evidence>
<proteinExistence type="predicted"/>
<dbReference type="Pfam" id="PF07729">
    <property type="entry name" value="FCD"/>
    <property type="match status" value="1"/>
</dbReference>
<dbReference type="GO" id="GO:0003700">
    <property type="term" value="F:DNA-binding transcription factor activity"/>
    <property type="evidence" value="ECO:0007669"/>
    <property type="project" value="InterPro"/>
</dbReference>
<evidence type="ECO:0000256" key="3">
    <source>
        <dbReference type="ARBA" id="ARBA00023163"/>
    </source>
</evidence>
<dbReference type="EMBL" id="CP002183">
    <property type="protein sequence ID" value="ADM39324.1"/>
    <property type="molecule type" value="Genomic_DNA"/>
</dbReference>
<dbReference type="CDD" id="cd07377">
    <property type="entry name" value="WHTH_GntR"/>
    <property type="match status" value="1"/>
</dbReference>
<dbReference type="AlphaFoldDB" id="E0U262"/>
<keyword evidence="3" id="KW-0804">Transcription</keyword>
<accession>E0U262</accession>
<dbReference type="HOGENOM" id="CLU_017584_5_2_9"/>
<evidence type="ECO:0000256" key="2">
    <source>
        <dbReference type="ARBA" id="ARBA00023125"/>
    </source>
</evidence>
<dbReference type="PRINTS" id="PR00035">
    <property type="entry name" value="HTHGNTR"/>
</dbReference>
<dbReference type="InterPro" id="IPR036388">
    <property type="entry name" value="WH-like_DNA-bd_sf"/>
</dbReference>
<name>E0U262_BACSH</name>
<evidence type="ECO:0000259" key="4">
    <source>
        <dbReference type="PROSITE" id="PS50949"/>
    </source>
</evidence>
<organism evidence="5 6">
    <name type="scientific">Bacillus spizizenii (strain ATCC 23059 / NRRL B-14472 / W23)</name>
    <name type="common">Bacillus subtilis subsp. spizizenii</name>
    <dbReference type="NCBI Taxonomy" id="655816"/>
    <lineage>
        <taxon>Bacteria</taxon>
        <taxon>Bacillati</taxon>
        <taxon>Bacillota</taxon>
        <taxon>Bacilli</taxon>
        <taxon>Bacillales</taxon>
        <taxon>Bacillaceae</taxon>
        <taxon>Bacillus</taxon>
    </lineage>
</organism>
<dbReference type="InterPro" id="IPR011711">
    <property type="entry name" value="GntR_C"/>
</dbReference>
<dbReference type="RefSeq" id="WP_003220019.1">
    <property type="nucleotide sequence ID" value="NC_014479.1"/>
</dbReference>
<dbReference type="SMART" id="SM00895">
    <property type="entry name" value="FCD"/>
    <property type="match status" value="1"/>
</dbReference>
<dbReference type="PANTHER" id="PTHR43537:SF24">
    <property type="entry name" value="GLUCONATE OPERON TRANSCRIPTIONAL REPRESSOR"/>
    <property type="match status" value="1"/>
</dbReference>
<protein>
    <submittedName>
        <fullName evidence="5">Transcriptional regulator, GntR family protein</fullName>
    </submittedName>
</protein>
<feature type="domain" description="HTH gntR-type" evidence="4">
    <location>
        <begin position="13"/>
        <end position="80"/>
    </location>
</feature>
<dbReference type="Proteomes" id="UP000002233">
    <property type="component" value="Chromosome"/>
</dbReference>
<dbReference type="Gene3D" id="1.20.120.530">
    <property type="entry name" value="GntR ligand-binding domain-like"/>
    <property type="match status" value="1"/>
</dbReference>
<keyword evidence="1" id="KW-0805">Transcription regulation</keyword>
<dbReference type="Pfam" id="PF00392">
    <property type="entry name" value="GntR"/>
    <property type="match status" value="1"/>
</dbReference>
<dbReference type="SUPFAM" id="SSF46785">
    <property type="entry name" value="Winged helix' DNA-binding domain"/>
    <property type="match status" value="1"/>
</dbReference>
<dbReference type="Gene3D" id="1.10.10.10">
    <property type="entry name" value="Winged helix-like DNA-binding domain superfamily/Winged helix DNA-binding domain"/>
    <property type="match status" value="1"/>
</dbReference>
<keyword evidence="2" id="KW-0238">DNA-binding</keyword>